<evidence type="ECO:0000256" key="3">
    <source>
        <dbReference type="PROSITE-ProRule" id="PRU01248"/>
    </source>
</evidence>
<keyword evidence="2 3" id="KW-0238">DNA-binding</keyword>
<dbReference type="InterPro" id="IPR010998">
    <property type="entry name" value="Integrase_recombinase_N"/>
</dbReference>
<comment type="similarity">
    <text evidence="1">Belongs to the 'phage' integrase family.</text>
</comment>
<evidence type="ECO:0000256" key="1">
    <source>
        <dbReference type="ARBA" id="ARBA00008857"/>
    </source>
</evidence>
<name>A0ABT9USB4_9FIRM</name>
<evidence type="ECO:0000313" key="5">
    <source>
        <dbReference type="EMBL" id="MDQ0149207.1"/>
    </source>
</evidence>
<feature type="domain" description="Core-binding (CB)" evidence="4">
    <location>
        <begin position="8"/>
        <end position="87"/>
    </location>
</feature>
<proteinExistence type="inferred from homology"/>
<accession>A0ABT9USB4</accession>
<dbReference type="RefSeq" id="WP_307484336.1">
    <property type="nucleotide sequence ID" value="NZ_JAUSUF010000002.1"/>
</dbReference>
<evidence type="ECO:0000313" key="6">
    <source>
        <dbReference type="Proteomes" id="UP001228504"/>
    </source>
</evidence>
<dbReference type="InterPro" id="IPR004107">
    <property type="entry name" value="Integrase_SAM-like_N"/>
</dbReference>
<gene>
    <name evidence="5" type="ORF">J2S18_001137</name>
</gene>
<evidence type="ECO:0000256" key="2">
    <source>
        <dbReference type="ARBA" id="ARBA00023125"/>
    </source>
</evidence>
<sequence>MPLIKSKRCYAAYIQDFIDHCTLKGLSPKTIKSYYQLFILFTKYLEEKEIFDINKVNKSIVEEYIEFTKERGKYSFIADEKYLRTNY</sequence>
<organism evidence="5 6">
    <name type="scientific">Eubacterium multiforme</name>
    <dbReference type="NCBI Taxonomy" id="83339"/>
    <lineage>
        <taxon>Bacteria</taxon>
        <taxon>Bacillati</taxon>
        <taxon>Bacillota</taxon>
        <taxon>Clostridia</taxon>
        <taxon>Eubacteriales</taxon>
        <taxon>Eubacteriaceae</taxon>
        <taxon>Eubacterium</taxon>
    </lineage>
</organism>
<evidence type="ECO:0000259" key="4">
    <source>
        <dbReference type="PROSITE" id="PS51900"/>
    </source>
</evidence>
<dbReference type="InterPro" id="IPR044068">
    <property type="entry name" value="CB"/>
</dbReference>
<dbReference type="Proteomes" id="UP001228504">
    <property type="component" value="Unassembled WGS sequence"/>
</dbReference>
<reference evidence="5 6" key="1">
    <citation type="submission" date="2023-07" db="EMBL/GenBank/DDBJ databases">
        <title>Genomic Encyclopedia of Type Strains, Phase IV (KMG-IV): sequencing the most valuable type-strain genomes for metagenomic binning, comparative biology and taxonomic classification.</title>
        <authorList>
            <person name="Goeker M."/>
        </authorList>
    </citation>
    <scope>NUCLEOTIDE SEQUENCE [LARGE SCALE GENOMIC DNA]</scope>
    <source>
        <strain evidence="5 6">DSM 20694</strain>
    </source>
</reference>
<dbReference type="Pfam" id="PF02899">
    <property type="entry name" value="Phage_int_SAM_1"/>
    <property type="match status" value="1"/>
</dbReference>
<dbReference type="PROSITE" id="PS51900">
    <property type="entry name" value="CB"/>
    <property type="match status" value="1"/>
</dbReference>
<dbReference type="EMBL" id="JAUSUF010000002">
    <property type="protein sequence ID" value="MDQ0149207.1"/>
    <property type="molecule type" value="Genomic_DNA"/>
</dbReference>
<protein>
    <submittedName>
        <fullName evidence="5">Site-specific recombinase XerD</fullName>
    </submittedName>
</protein>
<dbReference type="Gene3D" id="1.10.150.130">
    <property type="match status" value="1"/>
</dbReference>
<keyword evidence="6" id="KW-1185">Reference proteome</keyword>
<comment type="caution">
    <text evidence="5">The sequence shown here is derived from an EMBL/GenBank/DDBJ whole genome shotgun (WGS) entry which is preliminary data.</text>
</comment>